<reference evidence="1 2" key="1">
    <citation type="submission" date="2019-10" db="EMBL/GenBank/DDBJ databases">
        <title>Assembly and Annotation for the nematode Trichostrongylus colubriformis.</title>
        <authorList>
            <person name="Martin J."/>
        </authorList>
    </citation>
    <scope>NUCLEOTIDE SEQUENCE [LARGE SCALE GENOMIC DNA]</scope>
    <source>
        <strain evidence="1">G859</strain>
        <tissue evidence="1">Whole worm</tissue>
    </source>
</reference>
<organism evidence="1 2">
    <name type="scientific">Trichostrongylus colubriformis</name>
    <name type="common">Black scour worm</name>
    <dbReference type="NCBI Taxonomy" id="6319"/>
    <lineage>
        <taxon>Eukaryota</taxon>
        <taxon>Metazoa</taxon>
        <taxon>Ecdysozoa</taxon>
        <taxon>Nematoda</taxon>
        <taxon>Chromadorea</taxon>
        <taxon>Rhabditida</taxon>
        <taxon>Rhabditina</taxon>
        <taxon>Rhabditomorpha</taxon>
        <taxon>Strongyloidea</taxon>
        <taxon>Trichostrongylidae</taxon>
        <taxon>Trichostrongylus</taxon>
    </lineage>
</organism>
<dbReference type="AlphaFoldDB" id="A0AAN8FZX5"/>
<name>A0AAN8FZX5_TRICO</name>
<protein>
    <submittedName>
        <fullName evidence="1">Uncharacterized protein</fullName>
    </submittedName>
</protein>
<comment type="caution">
    <text evidence="1">The sequence shown here is derived from an EMBL/GenBank/DDBJ whole genome shotgun (WGS) entry which is preliminary data.</text>
</comment>
<gene>
    <name evidence="1" type="ORF">GCK32_021852</name>
</gene>
<dbReference type="Proteomes" id="UP001331761">
    <property type="component" value="Unassembled WGS sequence"/>
</dbReference>
<evidence type="ECO:0000313" key="1">
    <source>
        <dbReference type="EMBL" id="KAK5977893.1"/>
    </source>
</evidence>
<dbReference type="EMBL" id="WIXE01010083">
    <property type="protein sequence ID" value="KAK5977893.1"/>
    <property type="molecule type" value="Genomic_DNA"/>
</dbReference>
<accession>A0AAN8FZX5</accession>
<sequence length="53" mass="6295">MIIFQVLQVVYCSEDSLNEVPCLRTFCRKIYENVKHLRHGMEAEEFCQVNDLC</sequence>
<evidence type="ECO:0000313" key="2">
    <source>
        <dbReference type="Proteomes" id="UP001331761"/>
    </source>
</evidence>
<keyword evidence="2" id="KW-1185">Reference proteome</keyword>
<proteinExistence type="predicted"/>